<name>A0A4Y1RG83_PRUDU</name>
<proteinExistence type="predicted"/>
<sequence>MKKAAILKNKMNLNTLKTPPLIQQYQTTNLLRISLRTMENHRKYSPDIRKTSKYPIANHVSTQRLPEPLKTFVHQLSAIAIPTKVTKALKDPK</sequence>
<dbReference type="AlphaFoldDB" id="A0A4Y1RG83"/>
<organism evidence="1">
    <name type="scientific">Prunus dulcis</name>
    <name type="common">Almond</name>
    <name type="synonym">Amygdalus dulcis</name>
    <dbReference type="NCBI Taxonomy" id="3755"/>
    <lineage>
        <taxon>Eukaryota</taxon>
        <taxon>Viridiplantae</taxon>
        <taxon>Streptophyta</taxon>
        <taxon>Embryophyta</taxon>
        <taxon>Tracheophyta</taxon>
        <taxon>Spermatophyta</taxon>
        <taxon>Magnoliopsida</taxon>
        <taxon>eudicotyledons</taxon>
        <taxon>Gunneridae</taxon>
        <taxon>Pentapetalae</taxon>
        <taxon>rosids</taxon>
        <taxon>fabids</taxon>
        <taxon>Rosales</taxon>
        <taxon>Rosaceae</taxon>
        <taxon>Amygdaloideae</taxon>
        <taxon>Amygdaleae</taxon>
        <taxon>Prunus</taxon>
    </lineage>
</organism>
<reference evidence="1" key="1">
    <citation type="journal article" date="2019" name="Science">
        <title>Mutation of a bHLH transcription factor allowed almond domestication.</title>
        <authorList>
            <person name="Sanchez-Perez R."/>
            <person name="Pavan S."/>
            <person name="Mazzeo R."/>
            <person name="Moldovan C."/>
            <person name="Aiese Cigliano R."/>
            <person name="Del Cueto J."/>
            <person name="Ricciardi F."/>
            <person name="Lotti C."/>
            <person name="Ricciardi L."/>
            <person name="Dicenta F."/>
            <person name="Lopez-Marques R.L."/>
            <person name="Lindberg Moller B."/>
        </authorList>
    </citation>
    <scope>NUCLEOTIDE SEQUENCE</scope>
</reference>
<accession>A0A4Y1RG83</accession>
<protein>
    <submittedName>
        <fullName evidence="1">Uncharacterized protein</fullName>
    </submittedName>
</protein>
<dbReference type="EMBL" id="AP019301">
    <property type="protein sequence ID" value="BBH02907.1"/>
    <property type="molecule type" value="Genomic_DNA"/>
</dbReference>
<gene>
    <name evidence="1" type="ORF">Prudu_013624</name>
</gene>
<evidence type="ECO:0000313" key="1">
    <source>
        <dbReference type="EMBL" id="BBH02907.1"/>
    </source>
</evidence>